<proteinExistence type="predicted"/>
<evidence type="ECO:0000313" key="4">
    <source>
        <dbReference type="Proteomes" id="UP001056716"/>
    </source>
</evidence>
<feature type="domain" description="Cyclophilin-like" evidence="2">
    <location>
        <begin position="56"/>
        <end position="161"/>
    </location>
</feature>
<dbReference type="AlphaFoldDB" id="A0AAE9LNR7"/>
<gene>
    <name evidence="3" type="ORF">M5E07_08415</name>
</gene>
<dbReference type="SUPFAM" id="SSF50891">
    <property type="entry name" value="Cyclophilin-like"/>
    <property type="match status" value="1"/>
</dbReference>
<protein>
    <submittedName>
        <fullName evidence="3">Cyclophilin-like fold protein</fullName>
    </submittedName>
</protein>
<keyword evidence="4" id="KW-1185">Reference proteome</keyword>
<dbReference type="InterPro" id="IPR029000">
    <property type="entry name" value="Cyclophilin-like_dom_sf"/>
</dbReference>
<sequence>MNKTQYSYAFVGCSIVFAILLSCFALTTTAKPNLDHHPTVTRVSKMKIQIEVEGSEQPIFATLDSSSSTQDFIKQLPLSLKLSDYASSEKIATLPHKLSTQSASNGYTGQAGDLTYYAPWGNLAIFYKDSDVGYAHGLIFLGKMEDLPKEFLSQSELTVVIRQVKYPSNNE</sequence>
<dbReference type="RefSeq" id="WP_252218453.1">
    <property type="nucleotide sequence ID" value="NZ_CP098732.1"/>
</dbReference>
<dbReference type="EMBL" id="CP098732">
    <property type="protein sequence ID" value="USE81852.1"/>
    <property type="molecule type" value="Genomic_DNA"/>
</dbReference>
<accession>A0AAE9LNR7</accession>
<dbReference type="Gene3D" id="2.40.100.20">
    <property type="match status" value="1"/>
</dbReference>
<dbReference type="Proteomes" id="UP001056716">
    <property type="component" value="Chromosome"/>
</dbReference>
<dbReference type="KEGG" id="atz:M5E07_08415"/>
<dbReference type="PROSITE" id="PS51257">
    <property type="entry name" value="PROKAR_LIPOPROTEIN"/>
    <property type="match status" value="1"/>
</dbReference>
<keyword evidence="1" id="KW-0732">Signal</keyword>
<feature type="signal peptide" evidence="1">
    <location>
        <begin position="1"/>
        <end position="30"/>
    </location>
</feature>
<feature type="chain" id="PRO_5041927099" evidence="1">
    <location>
        <begin position="31"/>
        <end position="171"/>
    </location>
</feature>
<evidence type="ECO:0000256" key="1">
    <source>
        <dbReference type="SAM" id="SignalP"/>
    </source>
</evidence>
<name>A0AAE9LNR7_9GAMM</name>
<organism evidence="3 4">
    <name type="scientific">Acinetobacter tibetensis</name>
    <dbReference type="NCBI Taxonomy" id="2943497"/>
    <lineage>
        <taxon>Bacteria</taxon>
        <taxon>Pseudomonadati</taxon>
        <taxon>Pseudomonadota</taxon>
        <taxon>Gammaproteobacteria</taxon>
        <taxon>Moraxellales</taxon>
        <taxon>Moraxellaceae</taxon>
        <taxon>Acinetobacter</taxon>
    </lineage>
</organism>
<reference evidence="3" key="1">
    <citation type="submission" date="2022-06" db="EMBL/GenBank/DDBJ databases">
        <title>Isolation, identification and characterization of iprodione-degrading strains in Lhasa, Tibet.</title>
        <authorList>
            <person name="Pan H."/>
        </authorList>
    </citation>
    <scope>NUCLEOTIDE SEQUENCE</scope>
    <source>
        <strain evidence="3">Y-23</strain>
    </source>
</reference>
<evidence type="ECO:0000259" key="2">
    <source>
        <dbReference type="Pfam" id="PF18050"/>
    </source>
</evidence>
<dbReference type="Pfam" id="PF18050">
    <property type="entry name" value="Cyclophil_like2"/>
    <property type="match status" value="1"/>
</dbReference>
<evidence type="ECO:0000313" key="3">
    <source>
        <dbReference type="EMBL" id="USE81852.1"/>
    </source>
</evidence>
<dbReference type="InterPro" id="IPR041183">
    <property type="entry name" value="Cyclophilin-like"/>
</dbReference>